<organism evidence="9 10">
    <name type="scientific">Aromatoleum tolulyticum</name>
    <dbReference type="NCBI Taxonomy" id="34027"/>
    <lineage>
        <taxon>Bacteria</taxon>
        <taxon>Pseudomonadati</taxon>
        <taxon>Pseudomonadota</taxon>
        <taxon>Betaproteobacteria</taxon>
        <taxon>Rhodocyclales</taxon>
        <taxon>Rhodocyclaceae</taxon>
        <taxon>Aromatoleum</taxon>
    </lineage>
</organism>
<dbReference type="Proteomes" id="UP000186819">
    <property type="component" value="Unassembled WGS sequence"/>
</dbReference>
<proteinExistence type="inferred from homology"/>
<dbReference type="GO" id="GO:0003755">
    <property type="term" value="F:peptidyl-prolyl cis-trans isomerase activity"/>
    <property type="evidence" value="ECO:0007669"/>
    <property type="project" value="UniProtKB-UniRule"/>
</dbReference>
<evidence type="ECO:0000256" key="6">
    <source>
        <dbReference type="PROSITE-ProRule" id="PRU00277"/>
    </source>
</evidence>
<dbReference type="AlphaFoldDB" id="A0A1N6V2Z6"/>
<dbReference type="PANTHER" id="PTHR43811:SF19">
    <property type="entry name" value="39 KDA FK506-BINDING NUCLEAR PROTEIN"/>
    <property type="match status" value="1"/>
</dbReference>
<dbReference type="InterPro" id="IPR001179">
    <property type="entry name" value="PPIase_FKBP_dom"/>
</dbReference>
<dbReference type="Gene3D" id="3.10.50.40">
    <property type="match status" value="1"/>
</dbReference>
<name>A0A1N6V2Z6_9RHOO</name>
<reference evidence="10" key="1">
    <citation type="submission" date="2017-01" db="EMBL/GenBank/DDBJ databases">
        <authorList>
            <person name="Varghese N."/>
            <person name="Submissions S."/>
        </authorList>
    </citation>
    <scope>NUCLEOTIDE SEQUENCE [LARGE SCALE GENOMIC DNA]</scope>
    <source>
        <strain evidence="10">ATCC 51758</strain>
    </source>
</reference>
<evidence type="ECO:0000256" key="2">
    <source>
        <dbReference type="ARBA" id="ARBA00006577"/>
    </source>
</evidence>
<dbReference type="FunFam" id="3.10.50.40:FF:000006">
    <property type="entry name" value="Peptidyl-prolyl cis-trans isomerase"/>
    <property type="match status" value="1"/>
</dbReference>
<dbReference type="PANTHER" id="PTHR43811">
    <property type="entry name" value="FKBP-TYPE PEPTIDYL-PROLYL CIS-TRANS ISOMERASE FKPA"/>
    <property type="match status" value="1"/>
</dbReference>
<dbReference type="STRING" id="34027.SAMN05421829_106131"/>
<keyword evidence="10" id="KW-1185">Reference proteome</keyword>
<comment type="catalytic activity">
    <reaction evidence="1 6 7">
        <text>[protein]-peptidylproline (omega=180) = [protein]-peptidylproline (omega=0)</text>
        <dbReference type="Rhea" id="RHEA:16237"/>
        <dbReference type="Rhea" id="RHEA-COMP:10747"/>
        <dbReference type="Rhea" id="RHEA-COMP:10748"/>
        <dbReference type="ChEBI" id="CHEBI:83833"/>
        <dbReference type="ChEBI" id="CHEBI:83834"/>
        <dbReference type="EC" id="5.2.1.8"/>
    </reaction>
</comment>
<dbReference type="InterPro" id="IPR046357">
    <property type="entry name" value="PPIase_dom_sf"/>
</dbReference>
<dbReference type="Pfam" id="PF00254">
    <property type="entry name" value="FKBP_C"/>
    <property type="match status" value="1"/>
</dbReference>
<comment type="similarity">
    <text evidence="2 7">Belongs to the FKBP-type PPIase family.</text>
</comment>
<evidence type="ECO:0000256" key="4">
    <source>
        <dbReference type="ARBA" id="ARBA00023235"/>
    </source>
</evidence>
<dbReference type="EMBL" id="FTMD01000006">
    <property type="protein sequence ID" value="SIQ72158.1"/>
    <property type="molecule type" value="Genomic_DNA"/>
</dbReference>
<protein>
    <recommendedName>
        <fullName evidence="7">Peptidyl-prolyl cis-trans isomerase</fullName>
        <ecNumber evidence="7">5.2.1.8</ecNumber>
    </recommendedName>
</protein>
<evidence type="ECO:0000256" key="5">
    <source>
        <dbReference type="ARBA" id="ARBA00056164"/>
    </source>
</evidence>
<accession>A0A1N6V2Z6</accession>
<feature type="domain" description="PPIase FKBP-type" evidence="8">
    <location>
        <begin position="26"/>
        <end position="114"/>
    </location>
</feature>
<evidence type="ECO:0000259" key="8">
    <source>
        <dbReference type="PROSITE" id="PS50059"/>
    </source>
</evidence>
<dbReference type="EC" id="5.2.1.8" evidence="7"/>
<evidence type="ECO:0000313" key="9">
    <source>
        <dbReference type="EMBL" id="SIQ72158.1"/>
    </source>
</evidence>
<dbReference type="RefSeq" id="WP_076602135.1">
    <property type="nucleotide sequence ID" value="NZ_FTMD01000006.1"/>
</dbReference>
<keyword evidence="4 6" id="KW-0413">Isomerase</keyword>
<evidence type="ECO:0000256" key="1">
    <source>
        <dbReference type="ARBA" id="ARBA00000971"/>
    </source>
</evidence>
<comment type="function">
    <text evidence="5">PPIases accelerate the folding of proteins.</text>
</comment>
<evidence type="ECO:0000256" key="3">
    <source>
        <dbReference type="ARBA" id="ARBA00023110"/>
    </source>
</evidence>
<dbReference type="PROSITE" id="PS50059">
    <property type="entry name" value="FKBP_PPIASE"/>
    <property type="match status" value="1"/>
</dbReference>
<dbReference type="OrthoDB" id="280278at2"/>
<evidence type="ECO:0000313" key="10">
    <source>
        <dbReference type="Proteomes" id="UP000186819"/>
    </source>
</evidence>
<keyword evidence="3 6" id="KW-0697">Rotamase</keyword>
<gene>
    <name evidence="9" type="ORF">SAMN05421829_106131</name>
</gene>
<dbReference type="SUPFAM" id="SSF54534">
    <property type="entry name" value="FKBP-like"/>
    <property type="match status" value="1"/>
</dbReference>
<sequence length="114" mass="12088">MSQNTTASGLVIEELEVGSGATAAAGKRVSVHYTGWLTDGRKFDSSKDRNDPFDFPLGAGHVIRGWDEGVQGMQEGGKRKLTIPPELGYGARGAGGVIPPNATLVFEVELLKVF</sequence>
<evidence type="ECO:0000256" key="7">
    <source>
        <dbReference type="RuleBase" id="RU003915"/>
    </source>
</evidence>